<gene>
    <name evidence="3" type="ORF">WM40_15485</name>
</gene>
<dbReference type="GO" id="GO:0010134">
    <property type="term" value="P:sulfate assimilation via adenylyl sulfate reduction"/>
    <property type="evidence" value="ECO:0007669"/>
    <property type="project" value="TreeGrafter"/>
</dbReference>
<evidence type="ECO:0000256" key="1">
    <source>
        <dbReference type="ARBA" id="ARBA00022679"/>
    </source>
</evidence>
<name>A0A0F5JZN5_9BURK</name>
<evidence type="ECO:0000313" key="4">
    <source>
        <dbReference type="Proteomes" id="UP000033618"/>
    </source>
</evidence>
<dbReference type="InterPro" id="IPR050512">
    <property type="entry name" value="Sulf_AdTrans/APS_kinase"/>
</dbReference>
<evidence type="ECO:0000259" key="2">
    <source>
        <dbReference type="Pfam" id="PF01583"/>
    </source>
</evidence>
<dbReference type="STRING" id="28092.WM40_15485"/>
<keyword evidence="1" id="KW-0808">Transferase</keyword>
<keyword evidence="4" id="KW-1185">Reference proteome</keyword>
<dbReference type="GO" id="GO:0004781">
    <property type="term" value="F:sulfate adenylyltransferase (ATP) activity"/>
    <property type="evidence" value="ECO:0007669"/>
    <property type="project" value="TreeGrafter"/>
</dbReference>
<dbReference type="GO" id="GO:0019379">
    <property type="term" value="P:sulfate assimilation, phosphoadenylyl sulfate reduction by phosphoadenylyl-sulfate reductase (thioredoxin)"/>
    <property type="evidence" value="ECO:0007669"/>
    <property type="project" value="TreeGrafter"/>
</dbReference>
<sequence>MLSARRARWMGQRPVTVWFTGLSGAGKGTLALALQQHLMTLGHPCCLLEDENVARGLCKDVAGILDDLTRPGDGMDAVAEAVRRCAEAARLINDNGMVVLAAVTAPLRAQRAVARTIIGASRFIEVHVSTPLSICTARDPRGRYAQVQAGTSRGLPGVDTPFQEPLSPAHVMDTSARGTAQCIQILYEGLAPRLTRKAAHIR</sequence>
<comment type="caution">
    <text evidence="3">The sequence shown here is derived from an EMBL/GenBank/DDBJ whole genome shotgun (WGS) entry which is preliminary data.</text>
</comment>
<dbReference type="AlphaFoldDB" id="A0A0F5JZN5"/>
<dbReference type="InterPro" id="IPR027417">
    <property type="entry name" value="P-loop_NTPase"/>
</dbReference>
<dbReference type="GO" id="GO:0005737">
    <property type="term" value="C:cytoplasm"/>
    <property type="evidence" value="ECO:0007669"/>
    <property type="project" value="TreeGrafter"/>
</dbReference>
<dbReference type="InterPro" id="IPR059117">
    <property type="entry name" value="APS_kinase_dom"/>
</dbReference>
<accession>A0A0F5JZN5</accession>
<dbReference type="Proteomes" id="UP000033618">
    <property type="component" value="Unassembled WGS sequence"/>
</dbReference>
<proteinExistence type="predicted"/>
<protein>
    <recommendedName>
        <fullName evidence="2">APS kinase domain-containing protein</fullName>
    </recommendedName>
</protein>
<feature type="domain" description="APS kinase" evidence="2">
    <location>
        <begin position="13"/>
        <end position="171"/>
    </location>
</feature>
<dbReference type="GO" id="GO:0005524">
    <property type="term" value="F:ATP binding"/>
    <property type="evidence" value="ECO:0007669"/>
    <property type="project" value="InterPro"/>
</dbReference>
<dbReference type="GO" id="GO:0004020">
    <property type="term" value="F:adenylylsulfate kinase activity"/>
    <property type="evidence" value="ECO:0007669"/>
    <property type="project" value="UniProtKB-EC"/>
</dbReference>
<dbReference type="EMBL" id="LAQU01000016">
    <property type="protein sequence ID" value="KKB62772.1"/>
    <property type="molecule type" value="Genomic_DNA"/>
</dbReference>
<dbReference type="Pfam" id="PF01583">
    <property type="entry name" value="APS_kinase"/>
    <property type="match status" value="1"/>
</dbReference>
<dbReference type="PANTHER" id="PTHR42700">
    <property type="entry name" value="SULFATE ADENYLYLTRANSFERASE"/>
    <property type="match status" value="1"/>
</dbReference>
<dbReference type="PATRIC" id="fig|28092.6.peg.3656"/>
<organism evidence="3 4">
    <name type="scientific">Robbsia andropogonis</name>
    <dbReference type="NCBI Taxonomy" id="28092"/>
    <lineage>
        <taxon>Bacteria</taxon>
        <taxon>Pseudomonadati</taxon>
        <taxon>Pseudomonadota</taxon>
        <taxon>Betaproteobacteria</taxon>
        <taxon>Burkholderiales</taxon>
        <taxon>Burkholderiaceae</taxon>
        <taxon>Robbsia</taxon>
    </lineage>
</organism>
<dbReference type="PANTHER" id="PTHR42700:SF1">
    <property type="entry name" value="SULFATE ADENYLYLTRANSFERASE"/>
    <property type="match status" value="1"/>
</dbReference>
<evidence type="ECO:0000313" key="3">
    <source>
        <dbReference type="EMBL" id="KKB62772.1"/>
    </source>
</evidence>
<reference evidence="3 4" key="1">
    <citation type="submission" date="2015-03" db="EMBL/GenBank/DDBJ databases">
        <title>Draft Genome Sequence of Burkholderia andropogonis type strain ICMP2807, isolated from Sorghum bicolor.</title>
        <authorList>
            <person name="Lopes-Santos L."/>
            <person name="Castro D.B."/>
            <person name="Ottoboni L.M."/>
            <person name="Park D."/>
            <person name="Weirc B.S."/>
            <person name="Destefano S.A."/>
        </authorList>
    </citation>
    <scope>NUCLEOTIDE SEQUENCE [LARGE SCALE GENOMIC DNA]</scope>
    <source>
        <strain evidence="3 4">ICMP2807</strain>
    </source>
</reference>
<dbReference type="Gene3D" id="3.40.50.300">
    <property type="entry name" value="P-loop containing nucleotide triphosphate hydrolases"/>
    <property type="match status" value="1"/>
</dbReference>
<dbReference type="SUPFAM" id="SSF52540">
    <property type="entry name" value="P-loop containing nucleoside triphosphate hydrolases"/>
    <property type="match status" value="1"/>
</dbReference>
<dbReference type="CDD" id="cd02027">
    <property type="entry name" value="APSK"/>
    <property type="match status" value="1"/>
</dbReference>